<dbReference type="EMBL" id="CP101988">
    <property type="protein sequence ID" value="UUI76980.1"/>
    <property type="molecule type" value="Genomic_DNA"/>
</dbReference>
<gene>
    <name evidence="2" type="ORF">NP064_09990</name>
</gene>
<evidence type="ECO:0000313" key="3">
    <source>
        <dbReference type="Proteomes" id="UP001316189"/>
    </source>
</evidence>
<organism evidence="2 3">
    <name type="scientific">Cellulomonas chengniuliangii</name>
    <dbReference type="NCBI Taxonomy" id="2968084"/>
    <lineage>
        <taxon>Bacteria</taxon>
        <taxon>Bacillati</taxon>
        <taxon>Actinomycetota</taxon>
        <taxon>Actinomycetes</taxon>
        <taxon>Micrococcales</taxon>
        <taxon>Cellulomonadaceae</taxon>
        <taxon>Cellulomonas</taxon>
    </lineage>
</organism>
<dbReference type="CDD" id="cd17511">
    <property type="entry name" value="YbjN_AmyR-like"/>
    <property type="match status" value="1"/>
</dbReference>
<dbReference type="InterPro" id="IPR019660">
    <property type="entry name" value="Put_sensory_transdc_reg_YbjN"/>
</dbReference>
<feature type="region of interest" description="Disordered" evidence="1">
    <location>
        <begin position="1"/>
        <end position="22"/>
    </location>
</feature>
<protein>
    <submittedName>
        <fullName evidence="2">YbjN domain-containing protein</fullName>
    </submittedName>
</protein>
<dbReference type="Proteomes" id="UP001316189">
    <property type="component" value="Chromosome"/>
</dbReference>
<keyword evidence="3" id="KW-1185">Reference proteome</keyword>
<dbReference type="Pfam" id="PF10722">
    <property type="entry name" value="YbjN"/>
    <property type="match status" value="1"/>
</dbReference>
<name>A0ABY5L4X0_9CELL</name>
<evidence type="ECO:0000313" key="2">
    <source>
        <dbReference type="EMBL" id="UUI76980.1"/>
    </source>
</evidence>
<sequence length="165" mass="18345">MLGTRSPAKSTTPRSGSPIPTPLTRARIGDYLRGRGYQFLVDDDGDLTGTWDGNRFWFLLLGEHEEILQVRGRWQRQLPLERRQAVALAVNDWNRERIWPKVYVREEEGLLALYSEVSADLEQGATDLQIAQLVACGLGTGVQMFSALEGLIPSDDAPPPGVPDN</sequence>
<evidence type="ECO:0000256" key="1">
    <source>
        <dbReference type="SAM" id="MobiDB-lite"/>
    </source>
</evidence>
<proteinExistence type="predicted"/>
<reference evidence="2 3" key="1">
    <citation type="submission" date="2022-07" db="EMBL/GenBank/DDBJ databases">
        <title>Novel species in genus cellulomonas.</title>
        <authorList>
            <person name="Ye L."/>
        </authorList>
    </citation>
    <scope>NUCLEOTIDE SEQUENCE [LARGE SCALE GENOMIC DNA]</scope>
    <source>
        <strain evidence="3">zg-Y338</strain>
    </source>
</reference>
<accession>A0ABY5L4X0</accession>